<keyword evidence="2" id="KW-0732">Signal</keyword>
<feature type="chain" id="PRO_5038621057" description="F5/8 type C domain-containing protein" evidence="2">
    <location>
        <begin position="34"/>
        <end position="1039"/>
    </location>
</feature>
<feature type="region of interest" description="Disordered" evidence="1">
    <location>
        <begin position="45"/>
        <end position="67"/>
    </location>
</feature>
<keyword evidence="5" id="KW-1185">Reference proteome</keyword>
<dbReference type="SUPFAM" id="SSF51126">
    <property type="entry name" value="Pectin lyase-like"/>
    <property type="match status" value="1"/>
</dbReference>
<dbReference type="InterPro" id="IPR013783">
    <property type="entry name" value="Ig-like_fold"/>
</dbReference>
<dbReference type="PROSITE" id="PS50022">
    <property type="entry name" value="FA58C_3"/>
    <property type="match status" value="1"/>
</dbReference>
<dbReference type="Pfam" id="PF00754">
    <property type="entry name" value="F5_F8_type_C"/>
    <property type="match status" value="1"/>
</dbReference>
<dbReference type="Gene3D" id="2.160.20.10">
    <property type="entry name" value="Single-stranded right-handed beta-helix, Pectin lyase-like"/>
    <property type="match status" value="1"/>
</dbReference>
<evidence type="ECO:0000256" key="1">
    <source>
        <dbReference type="SAM" id="MobiDB-lite"/>
    </source>
</evidence>
<accession>A0A6A9UVV2</accession>
<dbReference type="AlphaFoldDB" id="A0A6A9UVV2"/>
<dbReference type="InterPro" id="IPR008979">
    <property type="entry name" value="Galactose-bd-like_sf"/>
</dbReference>
<name>A0A6A9UVV2_9ACTN</name>
<dbReference type="Gene3D" id="2.60.40.10">
    <property type="entry name" value="Immunoglobulins"/>
    <property type="match status" value="1"/>
</dbReference>
<reference evidence="4 5" key="1">
    <citation type="submission" date="2019-12" db="EMBL/GenBank/DDBJ databases">
        <title>Auraticoccus cholistani sp. nov., an actinomycete isolated from soil of Cholistan desert.</title>
        <authorList>
            <person name="Cheema M.T."/>
        </authorList>
    </citation>
    <scope>NUCLEOTIDE SEQUENCE [LARGE SCALE GENOMIC DNA]</scope>
    <source>
        <strain evidence="4 5">F435</strain>
    </source>
</reference>
<dbReference type="Proteomes" id="UP000435304">
    <property type="component" value="Unassembled WGS sequence"/>
</dbReference>
<comment type="caution">
    <text evidence="4">The sequence shown here is derived from an EMBL/GenBank/DDBJ whole genome shotgun (WGS) entry which is preliminary data.</text>
</comment>
<dbReference type="SUPFAM" id="SSF49785">
    <property type="entry name" value="Galactose-binding domain-like"/>
    <property type="match status" value="1"/>
</dbReference>
<proteinExistence type="predicted"/>
<dbReference type="GO" id="GO:0005975">
    <property type="term" value="P:carbohydrate metabolic process"/>
    <property type="evidence" value="ECO:0007669"/>
    <property type="project" value="UniProtKB-ARBA"/>
</dbReference>
<dbReference type="InterPro" id="IPR011050">
    <property type="entry name" value="Pectin_lyase_fold/virulence"/>
</dbReference>
<dbReference type="Gene3D" id="2.60.40.2700">
    <property type="match status" value="1"/>
</dbReference>
<evidence type="ECO:0000313" key="4">
    <source>
        <dbReference type="EMBL" id="MVA75825.1"/>
    </source>
</evidence>
<sequence>MMRSHPRSPAPHRSRVLATLAALLMVLALPWAAADPAAAVDQAPADAVDQAPADDGWSGNDANPYGGTDYFVDATDGDDAAAGTSPEQAWQNLTRVSEVTFAPGDRVLLQAGETWHGQQLWPKGSGEEGRPIVIDAYGDEDAAKPYVAVDGQVPSPFTTGTTKNPQTVGLTGAVVLRNQQHWEIHDLQISNDDDFSTDITRGNVVRDGISITINADLFADGEDKIMDHFRISGVDVHHVDGPSTWQQIHYGGVVFQVFGADRYASYEESAYYFSDVRIEDNTFRDVELHAIQFAFNWFFDRDAASGQYDETGKFHEGWEQLWVRERDLYSRDVYIGHNYAENIGQGAIQLANTKDMVVEYNEVNGYLQRYEGVSCALYLWAGADSVMRYNEVYGGPYDEYDGTPWDLEYTNFNVTYEYNYSHDNAAGWMAYMGNSSNSVARYNLSVNDNGVLVKNMLSTNYSPTYFTNNVFVYDGAAMDHVHDETFLDTVYFLNNVFYNTSDTPTPWSRHEDAFRLARFSHNAFYESGGVPAPDQPEDDAAVTADPQFVGDPAAYDRDGGVEDVVDSAAPFALRPTSPLVDAGRYNPNVGDADFFGTHLYYGDGIDIGLHELPVGEQVENPVDEDPIEDEDGEDRPNLALGATATASSTHPHNNFALSADKLVDGDPTTRWAAADDASWPISIDLDLGAETVFDEVQLDEYTDSGTDPRVQSFELQRRDAATGDWVTFAEGTDGIGHDHVVSGFGTVRSSALRVLLTGLVAGQQYSPTLTEIEVYGPEAAPTDPQVFPGAATFDLDPDRADDDANQVAFTVDPDGDEVTGLRYIGPEGNVLGSLDAGDYTVEEDRYVIARSFLTSRTPGDSGLRFEFGSGAHRDVSLAVVDSRPLAAAVEQARRYAPTTTGTYRPVGDALERAEQVLAALDGAGAVSHADLVAATEELQQAVAAYTGAVGPLLEPVAGPVLRGRAAVGSVLTVVPARWREHGVEVQHQWLRDGEPVAAATGRQHRVTEDDAGTVLSVRVVAEADGFAPTVVVTDGRRVG</sequence>
<evidence type="ECO:0000256" key="2">
    <source>
        <dbReference type="SAM" id="SignalP"/>
    </source>
</evidence>
<dbReference type="InterPro" id="IPR012334">
    <property type="entry name" value="Pectin_lyas_fold"/>
</dbReference>
<protein>
    <recommendedName>
        <fullName evidence="3">F5/8 type C domain-containing protein</fullName>
    </recommendedName>
</protein>
<feature type="signal peptide" evidence="2">
    <location>
        <begin position="1"/>
        <end position="33"/>
    </location>
</feature>
<feature type="compositionally biased region" description="Low complexity" evidence="1">
    <location>
        <begin position="45"/>
        <end position="55"/>
    </location>
</feature>
<evidence type="ECO:0000313" key="5">
    <source>
        <dbReference type="Proteomes" id="UP000435304"/>
    </source>
</evidence>
<dbReference type="EMBL" id="WPCU01000005">
    <property type="protein sequence ID" value="MVA75825.1"/>
    <property type="molecule type" value="Genomic_DNA"/>
</dbReference>
<organism evidence="4 5">
    <name type="scientific">Auraticoccus cholistanensis</name>
    <dbReference type="NCBI Taxonomy" id="2656650"/>
    <lineage>
        <taxon>Bacteria</taxon>
        <taxon>Bacillati</taxon>
        <taxon>Actinomycetota</taxon>
        <taxon>Actinomycetes</taxon>
        <taxon>Propionibacteriales</taxon>
        <taxon>Propionibacteriaceae</taxon>
        <taxon>Auraticoccus</taxon>
    </lineage>
</organism>
<gene>
    <name evidence="4" type="ORF">GC722_07285</name>
</gene>
<dbReference type="Gene3D" id="2.60.120.260">
    <property type="entry name" value="Galactose-binding domain-like"/>
    <property type="match status" value="1"/>
</dbReference>
<feature type="domain" description="F5/8 type C" evidence="3">
    <location>
        <begin position="622"/>
        <end position="777"/>
    </location>
</feature>
<dbReference type="InterPro" id="IPR000421">
    <property type="entry name" value="FA58C"/>
</dbReference>
<evidence type="ECO:0000259" key="3">
    <source>
        <dbReference type="PROSITE" id="PS50022"/>
    </source>
</evidence>